<dbReference type="Pfam" id="PF00291">
    <property type="entry name" value="PALP"/>
    <property type="match status" value="1"/>
</dbReference>
<dbReference type="PANTHER" id="PTHR43780">
    <property type="entry name" value="1-AMINOCYCLOPROPANE-1-CARBOXYLATE DEAMINASE-RELATED"/>
    <property type="match status" value="1"/>
</dbReference>
<dbReference type="GO" id="GO:0019148">
    <property type="term" value="F:D-cysteine desulfhydrase activity"/>
    <property type="evidence" value="ECO:0007669"/>
    <property type="project" value="TreeGrafter"/>
</dbReference>
<evidence type="ECO:0000256" key="4">
    <source>
        <dbReference type="PIRSR" id="PIRSR006278-1"/>
    </source>
</evidence>
<evidence type="ECO:0000256" key="3">
    <source>
        <dbReference type="ARBA" id="ARBA00022898"/>
    </source>
</evidence>
<dbReference type="InterPro" id="IPR036052">
    <property type="entry name" value="TrpB-like_PALP_sf"/>
</dbReference>
<dbReference type="SUPFAM" id="SSF53686">
    <property type="entry name" value="Tryptophan synthase beta subunit-like PLP-dependent enzymes"/>
    <property type="match status" value="1"/>
</dbReference>
<reference evidence="7 8" key="1">
    <citation type="submission" date="2018-07" db="EMBL/GenBank/DDBJ databases">
        <title>Halomonas rutogse sp. nov., isolated from Lake TangqianCo on Tibetan Plateau.</title>
        <authorList>
            <person name="Lu H."/>
            <person name="Xing P."/>
            <person name="Wu Q."/>
        </authorList>
    </citation>
    <scope>NUCLEOTIDE SEQUENCE [LARGE SCALE GENOMIC DNA]</scope>
    <source>
        <strain evidence="7 8">TQ8S</strain>
    </source>
</reference>
<evidence type="ECO:0000256" key="1">
    <source>
        <dbReference type="ARBA" id="ARBA00001933"/>
    </source>
</evidence>
<comment type="caution">
    <text evidence="7">The sequence shown here is derived from an EMBL/GenBank/DDBJ whole genome shotgun (WGS) entry which is preliminary data.</text>
</comment>
<feature type="active site" description="Nucleophile" evidence="4">
    <location>
        <position position="73"/>
    </location>
</feature>
<dbReference type="RefSeq" id="WP_114488476.1">
    <property type="nucleotide sequence ID" value="NZ_CBCSHM010000080.1"/>
</dbReference>
<dbReference type="PANTHER" id="PTHR43780:SF2">
    <property type="entry name" value="1-AMINOCYCLOPROPANE-1-CARBOXYLATE DEAMINASE-RELATED"/>
    <property type="match status" value="1"/>
</dbReference>
<feature type="modified residue" description="N6-(pyridoxal phosphate)lysine" evidence="5">
    <location>
        <position position="44"/>
    </location>
</feature>
<organism evidence="7 8">
    <name type="scientific">Vreelandella rituensis</name>
    <dbReference type="NCBI Taxonomy" id="2282306"/>
    <lineage>
        <taxon>Bacteria</taxon>
        <taxon>Pseudomonadati</taxon>
        <taxon>Pseudomonadota</taxon>
        <taxon>Gammaproteobacteria</taxon>
        <taxon>Oceanospirillales</taxon>
        <taxon>Halomonadaceae</taxon>
        <taxon>Vreelandella</taxon>
    </lineage>
</organism>
<evidence type="ECO:0000256" key="5">
    <source>
        <dbReference type="PIRSR" id="PIRSR006278-2"/>
    </source>
</evidence>
<proteinExistence type="inferred from homology"/>
<dbReference type="InterPro" id="IPR027278">
    <property type="entry name" value="ACCD_DCysDesulf"/>
</dbReference>
<dbReference type="InterPro" id="IPR001926">
    <property type="entry name" value="TrpB-like_PALP"/>
</dbReference>
<keyword evidence="8" id="KW-1185">Reference proteome</keyword>
<feature type="domain" description="Tryptophan synthase beta chain-like PALP" evidence="6">
    <location>
        <begin position="12"/>
        <end position="294"/>
    </location>
</feature>
<comment type="cofactor">
    <cofactor evidence="1">
        <name>pyridoxal 5'-phosphate</name>
        <dbReference type="ChEBI" id="CHEBI:597326"/>
    </cofactor>
</comment>
<keyword evidence="3 5" id="KW-0663">Pyridoxal phosphate</keyword>
<accession>A0A368TP71</accession>
<name>A0A368TP71_9GAMM</name>
<sequence>MFENSVRDTIVSPFYRMERLSNYLDVSVWVKRDDLIPIYMGGNKVRKNIEIISSHVLKHGVPDVIVSNGGSESNHARVLALIGSIYGIKVELVLHGHQDRSGFMHGNSYYLKTEQCSINYVDPVDISAKIRELVGFHLGKGAKVLVIPGGGHCLEAVNAYKNAFDEISFHPNYILHASGTGATQAGLIKGARESSSDVKILGISIARDACKGAAAIAELLPEELHDDIIIYEDYRFGGYGFYNSELKSFLSSFLQLDSLPLDPFYTGKAMFALFDLVGRGVIPRGSEVVFWHTGGLLNLQTSLA</sequence>
<evidence type="ECO:0000313" key="7">
    <source>
        <dbReference type="EMBL" id="RCV86062.1"/>
    </source>
</evidence>
<dbReference type="AlphaFoldDB" id="A0A368TP71"/>
<dbReference type="EMBL" id="QPIJ01000075">
    <property type="protein sequence ID" value="RCV86062.1"/>
    <property type="molecule type" value="Genomic_DNA"/>
</dbReference>
<gene>
    <name evidence="7" type="ORF">DU506_19190</name>
</gene>
<dbReference type="Proteomes" id="UP000253204">
    <property type="component" value="Unassembled WGS sequence"/>
</dbReference>
<evidence type="ECO:0000256" key="2">
    <source>
        <dbReference type="ARBA" id="ARBA00008639"/>
    </source>
</evidence>
<comment type="similarity">
    <text evidence="2">Belongs to the ACC deaminase/D-cysteine desulfhydrase family.</text>
</comment>
<dbReference type="PIRSF" id="PIRSF006278">
    <property type="entry name" value="ACCD_DCysDesulf"/>
    <property type="match status" value="1"/>
</dbReference>
<evidence type="ECO:0000313" key="8">
    <source>
        <dbReference type="Proteomes" id="UP000253204"/>
    </source>
</evidence>
<dbReference type="OrthoDB" id="9801249at2"/>
<evidence type="ECO:0000259" key="6">
    <source>
        <dbReference type="Pfam" id="PF00291"/>
    </source>
</evidence>
<protein>
    <submittedName>
        <fullName evidence="7">Pyridoxal-phosphate dependent enzyme</fullName>
    </submittedName>
</protein>
<dbReference type="Gene3D" id="3.40.50.1100">
    <property type="match status" value="2"/>
</dbReference>